<comment type="caution">
    <text evidence="1">The sequence shown here is derived from an EMBL/GenBank/DDBJ whole genome shotgun (WGS) entry which is preliminary data.</text>
</comment>
<name>A0ABV0B1T6_9SPHN</name>
<protein>
    <submittedName>
        <fullName evidence="1">Uncharacterized protein</fullName>
    </submittedName>
</protein>
<evidence type="ECO:0000313" key="1">
    <source>
        <dbReference type="EMBL" id="MEN3745569.1"/>
    </source>
</evidence>
<proteinExistence type="predicted"/>
<dbReference type="EMBL" id="JBDIZK010000001">
    <property type="protein sequence ID" value="MEN3745569.1"/>
    <property type="molecule type" value="Genomic_DNA"/>
</dbReference>
<dbReference type="Proteomes" id="UP001427805">
    <property type="component" value="Unassembled WGS sequence"/>
</dbReference>
<dbReference type="RefSeq" id="WP_346244582.1">
    <property type="nucleotide sequence ID" value="NZ_JBDIZK010000001.1"/>
</dbReference>
<keyword evidence="2" id="KW-1185">Reference proteome</keyword>
<gene>
    <name evidence="1" type="ORF">TPR58_00210</name>
</gene>
<reference evidence="1 2" key="1">
    <citation type="submission" date="2024-05" db="EMBL/GenBank/DDBJ databases">
        <title>Sphingomonas sp. HF-S3 16S ribosomal RNA gene Genome sequencing and assembly.</title>
        <authorList>
            <person name="Lee H."/>
        </authorList>
    </citation>
    <scope>NUCLEOTIDE SEQUENCE [LARGE SCALE GENOMIC DNA]</scope>
    <source>
        <strain evidence="1 2">HF-S3</strain>
    </source>
</reference>
<dbReference type="PROSITE" id="PS51257">
    <property type="entry name" value="PROKAR_LIPOPROTEIN"/>
    <property type="match status" value="1"/>
</dbReference>
<evidence type="ECO:0000313" key="2">
    <source>
        <dbReference type="Proteomes" id="UP001427805"/>
    </source>
</evidence>
<organism evidence="1 2">
    <name type="scientific">Sphingomonas rustica</name>
    <dbReference type="NCBI Taxonomy" id="3103142"/>
    <lineage>
        <taxon>Bacteria</taxon>
        <taxon>Pseudomonadati</taxon>
        <taxon>Pseudomonadota</taxon>
        <taxon>Alphaproteobacteria</taxon>
        <taxon>Sphingomonadales</taxon>
        <taxon>Sphingomonadaceae</taxon>
        <taxon>Sphingomonas</taxon>
    </lineage>
</organism>
<accession>A0ABV0B1T6</accession>
<sequence>MRRSPVVLLPLLLAACGGSGSNITISDSEGNVAIVTDAEGRTRVKAPGVGISAKLPQFKIDAKDFDVSGMKLYPGTTIRDINITADTARNVTGSDRDHVQLSFDAPAPLATVQAWYRDAMAKRGFKVTASGNGLAGTTDEGEPITLQLDANGADKSRGSLRIGA</sequence>